<reference evidence="1" key="1">
    <citation type="submission" date="2014-09" db="EMBL/GenBank/DDBJ databases">
        <authorList>
            <person name="Magalhaes I.L.F."/>
            <person name="Oliveira U."/>
            <person name="Santos F.R."/>
            <person name="Vidigal T.H.D.A."/>
            <person name="Brescovit A.D."/>
            <person name="Santos A.J."/>
        </authorList>
    </citation>
    <scope>NUCLEOTIDE SEQUENCE</scope>
    <source>
        <tissue evidence="1">Shoot tissue taken approximately 20 cm above the soil surface</tissue>
    </source>
</reference>
<dbReference type="EMBL" id="GBRH01188704">
    <property type="protein sequence ID" value="JAE09192.1"/>
    <property type="molecule type" value="Transcribed_RNA"/>
</dbReference>
<organism evidence="1">
    <name type="scientific">Arundo donax</name>
    <name type="common">Giant reed</name>
    <name type="synonym">Donax arundinaceus</name>
    <dbReference type="NCBI Taxonomy" id="35708"/>
    <lineage>
        <taxon>Eukaryota</taxon>
        <taxon>Viridiplantae</taxon>
        <taxon>Streptophyta</taxon>
        <taxon>Embryophyta</taxon>
        <taxon>Tracheophyta</taxon>
        <taxon>Spermatophyta</taxon>
        <taxon>Magnoliopsida</taxon>
        <taxon>Liliopsida</taxon>
        <taxon>Poales</taxon>
        <taxon>Poaceae</taxon>
        <taxon>PACMAD clade</taxon>
        <taxon>Arundinoideae</taxon>
        <taxon>Arundineae</taxon>
        <taxon>Arundo</taxon>
    </lineage>
</organism>
<sequence>MGKYQTAHLLHISAAVSHQA</sequence>
<accession>A0A0A9FA36</accession>
<protein>
    <submittedName>
        <fullName evidence="1">Uncharacterized protein</fullName>
    </submittedName>
</protein>
<dbReference type="AlphaFoldDB" id="A0A0A9FA36"/>
<name>A0A0A9FA36_ARUDO</name>
<proteinExistence type="predicted"/>
<reference evidence="1" key="2">
    <citation type="journal article" date="2015" name="Data Brief">
        <title>Shoot transcriptome of the giant reed, Arundo donax.</title>
        <authorList>
            <person name="Barrero R.A."/>
            <person name="Guerrero F.D."/>
            <person name="Moolhuijzen P."/>
            <person name="Goolsby J.A."/>
            <person name="Tidwell J."/>
            <person name="Bellgard S.E."/>
            <person name="Bellgard M.I."/>
        </authorList>
    </citation>
    <scope>NUCLEOTIDE SEQUENCE</scope>
    <source>
        <tissue evidence="1">Shoot tissue taken approximately 20 cm above the soil surface</tissue>
    </source>
</reference>
<evidence type="ECO:0000313" key="1">
    <source>
        <dbReference type="EMBL" id="JAE09192.1"/>
    </source>
</evidence>